<dbReference type="Gene3D" id="3.40.50.1820">
    <property type="entry name" value="alpha/beta hydrolase"/>
    <property type="match status" value="1"/>
</dbReference>
<proteinExistence type="predicted"/>
<dbReference type="InterPro" id="IPR050228">
    <property type="entry name" value="Carboxylesterase_BioH"/>
</dbReference>
<dbReference type="PANTHER" id="PTHR43194:SF2">
    <property type="entry name" value="PEROXISOMAL MEMBRANE PROTEIN LPX1"/>
    <property type="match status" value="1"/>
</dbReference>
<reference evidence="2 3" key="1">
    <citation type="journal article" date="2024" name="Chem. Sci.">
        <title>Discovery of megapolipeptins by genome mining of a Burkholderiales bacteria collection.</title>
        <authorList>
            <person name="Paulo B.S."/>
            <person name="Recchia M.J.J."/>
            <person name="Lee S."/>
            <person name="Fergusson C.H."/>
            <person name="Romanowski S.B."/>
            <person name="Hernandez A."/>
            <person name="Krull N."/>
            <person name="Liu D.Y."/>
            <person name="Cavanagh H."/>
            <person name="Bos A."/>
            <person name="Gray C.A."/>
            <person name="Murphy B.T."/>
            <person name="Linington R.G."/>
            <person name="Eustaquio A.S."/>
        </authorList>
    </citation>
    <scope>NUCLEOTIDE SEQUENCE [LARGE SCALE GENOMIC DNA]</scope>
    <source>
        <strain evidence="2 3">RL16-012-BIC-B</strain>
    </source>
</reference>
<dbReference type="EMBL" id="JAQQFN010000028">
    <property type="protein sequence ID" value="MFL9887494.1"/>
    <property type="molecule type" value="Genomic_DNA"/>
</dbReference>
<dbReference type="Proteomes" id="UP001629249">
    <property type="component" value="Unassembled WGS sequence"/>
</dbReference>
<dbReference type="InterPro" id="IPR029058">
    <property type="entry name" value="AB_hydrolase_fold"/>
</dbReference>
<evidence type="ECO:0000259" key="1">
    <source>
        <dbReference type="Pfam" id="PF00561"/>
    </source>
</evidence>
<feature type="domain" description="AB hydrolase-1" evidence="1">
    <location>
        <begin position="46"/>
        <end position="213"/>
    </location>
</feature>
<dbReference type="Pfam" id="PF00561">
    <property type="entry name" value="Abhydrolase_1"/>
    <property type="match status" value="1"/>
</dbReference>
<dbReference type="PANTHER" id="PTHR43194">
    <property type="entry name" value="HYDROLASE ALPHA/BETA FOLD FAMILY"/>
    <property type="match status" value="1"/>
</dbReference>
<accession>A0ABW8ZW70</accession>
<evidence type="ECO:0000313" key="2">
    <source>
        <dbReference type="EMBL" id="MFL9887494.1"/>
    </source>
</evidence>
<sequence>MINYELSDFGGRFLTTPSQSINGRRYPGISAYVEWFIPSEAKQISVTFVHGGGGQGSEFLRTPDNRPSWVHSFLRAGYPVYVLDRPGHGRSHWNAEVLGPALPPPSYEALVPRFVEPAKHLLWDEAGKHDQWPIEEPRAADRFMASQGPMATTLESSQRHVEAIAPELFQLVGDTVLIPHSAGGPCGWALSAIGGKQVKAVVAVEPLGAPGLDHPLGRFDNGLCVAAFAGSSNPYGPPIAMVTSEATWMRDMNLRATEYLESCGANVTLIDLPQLGIRGNGHMMMSERNNDRIADAIIDWLARTV</sequence>
<dbReference type="RefSeq" id="WP_167531048.1">
    <property type="nucleotide sequence ID" value="NZ_JAQQFH010000030.1"/>
</dbReference>
<dbReference type="SUPFAM" id="SSF53474">
    <property type="entry name" value="alpha/beta-Hydrolases"/>
    <property type="match status" value="1"/>
</dbReference>
<protein>
    <submittedName>
        <fullName evidence="2">Alpha/beta fold hydrolase</fullName>
    </submittedName>
</protein>
<keyword evidence="3" id="KW-1185">Reference proteome</keyword>
<keyword evidence="2" id="KW-0378">Hydrolase</keyword>
<gene>
    <name evidence="2" type="ORF">PQR66_30980</name>
</gene>
<dbReference type="GO" id="GO:0016787">
    <property type="term" value="F:hydrolase activity"/>
    <property type="evidence" value="ECO:0007669"/>
    <property type="project" value="UniProtKB-KW"/>
</dbReference>
<dbReference type="InterPro" id="IPR000073">
    <property type="entry name" value="AB_hydrolase_1"/>
</dbReference>
<name>A0ABW8ZW70_9BURK</name>
<evidence type="ECO:0000313" key="3">
    <source>
        <dbReference type="Proteomes" id="UP001629249"/>
    </source>
</evidence>
<organism evidence="2 3">
    <name type="scientific">Paraburkholderia agricolaris</name>
    <dbReference type="NCBI Taxonomy" id="2152888"/>
    <lineage>
        <taxon>Bacteria</taxon>
        <taxon>Pseudomonadati</taxon>
        <taxon>Pseudomonadota</taxon>
        <taxon>Betaproteobacteria</taxon>
        <taxon>Burkholderiales</taxon>
        <taxon>Burkholderiaceae</taxon>
        <taxon>Paraburkholderia</taxon>
    </lineage>
</organism>
<comment type="caution">
    <text evidence="2">The sequence shown here is derived from an EMBL/GenBank/DDBJ whole genome shotgun (WGS) entry which is preliminary data.</text>
</comment>